<sequence>MTNNSANTLNQGREESNKFSQEKKDSLLTKAIKDFTETKLLEDWWSDFYNKVKENKGWYLGVWIKADFLNFKQTNEEYDSIKKEDIDKESDLETRFLREVIRFWIWFEIKRKELLKVFKENFSPISNIQSTKIETELKSLRKDELEKLLYSSDDRNSFIKKLFPDINSMPKAKDYLEFLDDLQIDWTKLNKAQINALYLLNENSYTTSEEILDILPLFTDLKQKQMLIKAFLPTISLEKLINLWILKKDQVKSYLKKSIENWLVDGFEMKLDSEKEDKLLDYIRPEDIIISTMILPEEDVNKILSVYWAEKIASELNEMKGEIAQEEAKKRLKLKLDPKWNATPDFIKQVNKDNELKNKIKWIENLKEWVILRTVKKSQDSEWNITENIWYFRIDKLDIWTTPEGKMMQVTNLTSLNWIKRNPWEPEQLRYNTFFEFLKTLDQWEFVDKDVFDIEKKEWKIKEEIEVGEIETLEDLNNLLDSEADQKWSAYKVEDWMSFETNKDDMTKYWVYSISINKSSKKITVTNWNQTFWPFTYKEFYQNFQFNQSNRISKLKTPLDLLSAINTNWDSKVAEWYKELVFEEGKFSPHDRKEEKWFEWVKYFISNKGKKAIYIEEIKDWKVKLSEWEYTESSKWEKDKYKWTKAAWYWLEIMYFLIQRDKLTPKIPSKPVEPTSAKDMPKLKAWLFKSWLQWFSITDMVKWSKQFTDFIKHKLEQWSKVNSSKFAVKIWKALHLPEDVMLDLNSIVRSADKKNMSEITWEIGDLSPLERIKRINKIVTNAWSPTYELQAAMIVALSKFWHLYPWMVENEWSYLWYQRFGWKPNDEFFTKTKKKLIDEWKQFTEEALVILFLKEASTCKRLNISTSFWWEAKKAWKEWREWWQKSWEWDTESMKRVEPRINHAISEIKVWKIYNTFWILKPIWWKWWDAQQMNKIPFLLLMSWTTKKLNEDEIRTMTNYYWWWYPFSALWFWKDDHSIALFQSIIIKLSGTISPEAKKAAESMVAKQKYFEKNWYNKEDDYKKFIDEVVAFWDSYWSALSPKLSITWDPEIFLKKDEPNNAEYAEYYNVLSSRIEAAGYELNKWWFEEWFYNYKHSSPALQNVEKFLSKSVSFSTNWVVSNQNWKDIFNSVIDWIKDIKNKTLDKDEAIDNKYKLKLYQEYYRWVYAFVKAWTWWSMGNFAKTEFWEALTKLWFNFKEELDAEQMRSWAFNDKIKWYFENYLHSWNNVQNIWSVKKTKNVFEDKISTMVNSQA</sequence>
<feature type="compositionally biased region" description="Basic and acidic residues" evidence="1">
    <location>
        <begin position="12"/>
        <end position="21"/>
    </location>
</feature>
<feature type="compositionally biased region" description="Polar residues" evidence="1">
    <location>
        <begin position="1"/>
        <end position="11"/>
    </location>
</feature>
<protein>
    <submittedName>
        <fullName evidence="2">Uncharacterized protein</fullName>
    </submittedName>
</protein>
<evidence type="ECO:0000256" key="1">
    <source>
        <dbReference type="SAM" id="MobiDB-lite"/>
    </source>
</evidence>
<gene>
    <name evidence="2" type="ORF">ACD_4C00126G0001</name>
</gene>
<proteinExistence type="predicted"/>
<organism evidence="2">
    <name type="scientific">uncultured bacterium</name>
    <name type="common">gcode 4</name>
    <dbReference type="NCBI Taxonomy" id="1234023"/>
    <lineage>
        <taxon>Bacteria</taxon>
        <taxon>environmental samples</taxon>
    </lineage>
</organism>
<reference evidence="2" key="1">
    <citation type="journal article" date="2012" name="Science">
        <title>Fermentation, hydrogen, and sulfur metabolism in multiple uncultivated bacterial phyla.</title>
        <authorList>
            <person name="Wrighton K.C."/>
            <person name="Thomas B.C."/>
            <person name="Sharon I."/>
            <person name="Miller C.S."/>
            <person name="Castelle C.J."/>
            <person name="VerBerkmoes N.C."/>
            <person name="Wilkins M.J."/>
            <person name="Hettich R.L."/>
            <person name="Lipton M.S."/>
            <person name="Williams K.H."/>
            <person name="Long P.E."/>
            <person name="Banfield J.F."/>
        </authorList>
    </citation>
    <scope>NUCLEOTIDE SEQUENCE [LARGE SCALE GENOMIC DNA]</scope>
</reference>
<name>K2GU76_9BACT</name>
<accession>K2GU76</accession>
<feature type="region of interest" description="Disordered" evidence="1">
    <location>
        <begin position="1"/>
        <end position="21"/>
    </location>
</feature>
<comment type="caution">
    <text evidence="2">The sequence shown here is derived from an EMBL/GenBank/DDBJ whole genome shotgun (WGS) entry which is preliminary data.</text>
</comment>
<evidence type="ECO:0000313" key="2">
    <source>
        <dbReference type="EMBL" id="EKE26900.1"/>
    </source>
</evidence>
<feature type="non-terminal residue" evidence="2">
    <location>
        <position position="1254"/>
    </location>
</feature>
<dbReference type="EMBL" id="AMFJ01000642">
    <property type="protein sequence ID" value="EKE26900.1"/>
    <property type="molecule type" value="Genomic_DNA"/>
</dbReference>
<dbReference type="AlphaFoldDB" id="K2GU76"/>